<dbReference type="PANTHER" id="PTHR30514">
    <property type="entry name" value="GLUCOKINASE"/>
    <property type="match status" value="1"/>
</dbReference>
<dbReference type="InterPro" id="IPR046348">
    <property type="entry name" value="SIS_dom_sf"/>
</dbReference>
<dbReference type="SUPFAM" id="SSF46689">
    <property type="entry name" value="Homeodomain-like"/>
    <property type="match status" value="1"/>
</dbReference>
<organism evidence="6 7">
    <name type="scientific">Pediococcus stilesii</name>
    <dbReference type="NCBI Taxonomy" id="331679"/>
    <lineage>
        <taxon>Bacteria</taxon>
        <taxon>Bacillati</taxon>
        <taxon>Bacillota</taxon>
        <taxon>Bacilli</taxon>
        <taxon>Lactobacillales</taxon>
        <taxon>Lactobacillaceae</taxon>
        <taxon>Pediococcus</taxon>
    </lineage>
</organism>
<dbReference type="AlphaFoldDB" id="A0A0R2L125"/>
<evidence type="ECO:0000256" key="1">
    <source>
        <dbReference type="ARBA" id="ARBA00023015"/>
    </source>
</evidence>
<accession>A0A0R2L125</accession>
<dbReference type="GO" id="GO:1901135">
    <property type="term" value="P:carbohydrate derivative metabolic process"/>
    <property type="evidence" value="ECO:0007669"/>
    <property type="project" value="InterPro"/>
</dbReference>
<gene>
    <name evidence="6" type="ORF">IV81_GL000956</name>
</gene>
<evidence type="ECO:0000256" key="2">
    <source>
        <dbReference type="ARBA" id="ARBA00023125"/>
    </source>
</evidence>
<keyword evidence="1" id="KW-0805">Transcription regulation</keyword>
<keyword evidence="7" id="KW-1185">Reference proteome</keyword>
<feature type="domain" description="SIS" evidence="5">
    <location>
        <begin position="111"/>
        <end position="252"/>
    </location>
</feature>
<dbReference type="STRING" id="331679.IV81_GL000956"/>
<dbReference type="PANTHER" id="PTHR30514:SF21">
    <property type="entry name" value="RPIR-FAMILY TRANSCRIPTIONAL REGULATOR"/>
    <property type="match status" value="1"/>
</dbReference>
<dbReference type="InterPro" id="IPR036388">
    <property type="entry name" value="WH-like_DNA-bd_sf"/>
</dbReference>
<evidence type="ECO:0000313" key="7">
    <source>
        <dbReference type="Proteomes" id="UP000051859"/>
    </source>
</evidence>
<feature type="domain" description="HTH rpiR-type" evidence="4">
    <location>
        <begin position="1"/>
        <end position="73"/>
    </location>
</feature>
<sequence>MPVLIDKNKLSSTESFAWKFIQDNLEIIPTLSIVELGEKANVSTATIVRTLRKKGYQGYSDFKHDTTEVQAKSDFTNLDRTDSDIRSAILKNEHEVTNTIKMIHIPDIESSVQQIKRAKTIYIFARGFSELIAEEFLVKLQLLNKNCQLSDDPNIIRTLSARIRSGNLVIIISLNGETPELVEAAAKVNQNKVPIILITTNSKSAIGEFASIELCGYKSETTYFPAFEVHSRLPLQVISRVLLDSYVIRTEK</sequence>
<name>A0A0R2L125_9LACO</name>
<dbReference type="PATRIC" id="fig|331679.3.peg.965"/>
<dbReference type="InterPro" id="IPR047640">
    <property type="entry name" value="RpiR-like"/>
</dbReference>
<proteinExistence type="predicted"/>
<dbReference type="CDD" id="cd05013">
    <property type="entry name" value="SIS_RpiR"/>
    <property type="match status" value="1"/>
</dbReference>
<dbReference type="Gene3D" id="1.10.10.10">
    <property type="entry name" value="Winged helix-like DNA-binding domain superfamily/Winged helix DNA-binding domain"/>
    <property type="match status" value="1"/>
</dbReference>
<protein>
    <submittedName>
        <fullName evidence="6">Transcriptional regulator</fullName>
    </submittedName>
</protein>
<evidence type="ECO:0000256" key="3">
    <source>
        <dbReference type="ARBA" id="ARBA00023163"/>
    </source>
</evidence>
<evidence type="ECO:0000259" key="5">
    <source>
        <dbReference type="PROSITE" id="PS51464"/>
    </source>
</evidence>
<dbReference type="InterPro" id="IPR035472">
    <property type="entry name" value="RpiR-like_SIS"/>
</dbReference>
<dbReference type="InterPro" id="IPR000281">
    <property type="entry name" value="HTH_RpiR"/>
</dbReference>
<keyword evidence="2" id="KW-0238">DNA-binding</keyword>
<reference evidence="6 7" key="1">
    <citation type="journal article" date="2015" name="Genome Announc.">
        <title>Expanding the biotechnology potential of lactobacilli through comparative genomics of 213 strains and associated genera.</title>
        <authorList>
            <person name="Sun Z."/>
            <person name="Harris H.M."/>
            <person name="McCann A."/>
            <person name="Guo C."/>
            <person name="Argimon S."/>
            <person name="Zhang W."/>
            <person name="Yang X."/>
            <person name="Jeffery I.B."/>
            <person name="Cooney J.C."/>
            <person name="Kagawa T.F."/>
            <person name="Liu W."/>
            <person name="Song Y."/>
            <person name="Salvetti E."/>
            <person name="Wrobel A."/>
            <person name="Rasinkangas P."/>
            <person name="Parkhill J."/>
            <person name="Rea M.C."/>
            <person name="O'Sullivan O."/>
            <person name="Ritari J."/>
            <person name="Douillard F.P."/>
            <person name="Paul Ross R."/>
            <person name="Yang R."/>
            <person name="Briner A.E."/>
            <person name="Felis G.E."/>
            <person name="de Vos W.M."/>
            <person name="Barrangou R."/>
            <person name="Klaenhammer T.R."/>
            <person name="Caufield P.W."/>
            <person name="Cui Y."/>
            <person name="Zhang H."/>
            <person name="O'Toole P.W."/>
        </authorList>
    </citation>
    <scope>NUCLEOTIDE SEQUENCE [LARGE SCALE GENOMIC DNA]</scope>
    <source>
        <strain evidence="6 7">DSM 18001</strain>
    </source>
</reference>
<dbReference type="InterPro" id="IPR009057">
    <property type="entry name" value="Homeodomain-like_sf"/>
</dbReference>
<dbReference type="GO" id="GO:0003700">
    <property type="term" value="F:DNA-binding transcription factor activity"/>
    <property type="evidence" value="ECO:0007669"/>
    <property type="project" value="InterPro"/>
</dbReference>
<dbReference type="Proteomes" id="UP000051859">
    <property type="component" value="Unassembled WGS sequence"/>
</dbReference>
<comment type="caution">
    <text evidence="6">The sequence shown here is derived from an EMBL/GenBank/DDBJ whole genome shotgun (WGS) entry which is preliminary data.</text>
</comment>
<dbReference type="EMBL" id="JQBX01000025">
    <property type="protein sequence ID" value="KRN93132.1"/>
    <property type="molecule type" value="Genomic_DNA"/>
</dbReference>
<dbReference type="Pfam" id="PF01418">
    <property type="entry name" value="HTH_6"/>
    <property type="match status" value="1"/>
</dbReference>
<dbReference type="GO" id="GO:0097367">
    <property type="term" value="F:carbohydrate derivative binding"/>
    <property type="evidence" value="ECO:0007669"/>
    <property type="project" value="InterPro"/>
</dbReference>
<dbReference type="Pfam" id="PF01380">
    <property type="entry name" value="SIS"/>
    <property type="match status" value="1"/>
</dbReference>
<dbReference type="PROSITE" id="PS51464">
    <property type="entry name" value="SIS"/>
    <property type="match status" value="1"/>
</dbReference>
<dbReference type="GO" id="GO:0003677">
    <property type="term" value="F:DNA binding"/>
    <property type="evidence" value="ECO:0007669"/>
    <property type="project" value="UniProtKB-KW"/>
</dbReference>
<keyword evidence="3" id="KW-0804">Transcription</keyword>
<dbReference type="Gene3D" id="3.40.50.10490">
    <property type="entry name" value="Glucose-6-phosphate isomerase like protein, domain 1"/>
    <property type="match status" value="1"/>
</dbReference>
<dbReference type="InterPro" id="IPR001347">
    <property type="entry name" value="SIS_dom"/>
</dbReference>
<dbReference type="PROSITE" id="PS51071">
    <property type="entry name" value="HTH_RPIR"/>
    <property type="match status" value="1"/>
</dbReference>
<evidence type="ECO:0000313" key="6">
    <source>
        <dbReference type="EMBL" id="KRN93132.1"/>
    </source>
</evidence>
<evidence type="ECO:0000259" key="4">
    <source>
        <dbReference type="PROSITE" id="PS51071"/>
    </source>
</evidence>
<dbReference type="SUPFAM" id="SSF53697">
    <property type="entry name" value="SIS domain"/>
    <property type="match status" value="1"/>
</dbReference>